<comment type="subcellular location">
    <subcellularLocation>
        <location evidence="1 15">Mitochondrion membrane</location>
        <topology evidence="1 15">Multi-pass membrane protein</topology>
    </subcellularLocation>
</comment>
<evidence type="ECO:0000256" key="7">
    <source>
        <dbReference type="ARBA" id="ARBA00022692"/>
    </source>
</evidence>
<sequence length="172" mass="17938">MSYLLFLLGLCFVFGGVGVAANPVPNYGVVGLVVCVVGGCGILVSLGGSFLGLVLFLIYLGGMLVVFAYSVALAAESFPEAWGDWHLPVYMLGYVGLIVFVGGCVVDFFGGGGFEGAESWGMFNLRLDISGVVLLFLTGGPVFLLCGWGLLLTLFVVLELVRGGRSGALRVP</sequence>
<gene>
    <name evidence="17" type="primary">ND6</name>
</gene>
<dbReference type="PANTHER" id="PTHR11435:SF1">
    <property type="entry name" value="NADH-UBIQUINONE OXIDOREDUCTASE CHAIN 6"/>
    <property type="match status" value="1"/>
</dbReference>
<keyword evidence="7 15" id="KW-0812">Transmembrane</keyword>
<evidence type="ECO:0000256" key="9">
    <source>
        <dbReference type="ARBA" id="ARBA00022982"/>
    </source>
</evidence>
<accession>A0A0A1H7C0</accession>
<feature type="transmembrane region" description="Helical" evidence="15">
    <location>
        <begin position="131"/>
        <end position="158"/>
    </location>
</feature>
<keyword evidence="16" id="KW-0732">Signal</keyword>
<dbReference type="AlphaFoldDB" id="A0A0A1H7C0"/>
<name>A0A0A1H7C0_9SAUR</name>
<evidence type="ECO:0000256" key="15">
    <source>
        <dbReference type="RuleBase" id="RU004430"/>
    </source>
</evidence>
<evidence type="ECO:0000256" key="3">
    <source>
        <dbReference type="ARBA" id="ARBA00012944"/>
    </source>
</evidence>
<evidence type="ECO:0000256" key="12">
    <source>
        <dbReference type="ARBA" id="ARBA00023128"/>
    </source>
</evidence>
<feature type="chain" id="PRO_5001975524" description="NADH-ubiquinone oxidoreductase chain 6" evidence="16">
    <location>
        <begin position="22"/>
        <end position="172"/>
    </location>
</feature>
<evidence type="ECO:0000256" key="11">
    <source>
        <dbReference type="ARBA" id="ARBA00023027"/>
    </source>
</evidence>
<dbReference type="EMBL" id="AB661661">
    <property type="protein sequence ID" value="BAP90268.1"/>
    <property type="molecule type" value="Genomic_DNA"/>
</dbReference>
<evidence type="ECO:0000256" key="5">
    <source>
        <dbReference type="ARBA" id="ARBA00022448"/>
    </source>
</evidence>
<dbReference type="GO" id="GO:0008137">
    <property type="term" value="F:NADH dehydrogenase (ubiquinone) activity"/>
    <property type="evidence" value="ECO:0007669"/>
    <property type="project" value="UniProtKB-UniRule"/>
</dbReference>
<keyword evidence="15" id="KW-0830">Ubiquinone</keyword>
<feature type="transmembrane region" description="Helical" evidence="15">
    <location>
        <begin position="87"/>
        <end position="110"/>
    </location>
</feature>
<dbReference type="Pfam" id="PF00499">
    <property type="entry name" value="Oxidored_q3"/>
    <property type="match status" value="1"/>
</dbReference>
<comment type="catalytic activity">
    <reaction evidence="14 15">
        <text>a ubiquinone + NADH + 5 H(+)(in) = a ubiquinol + NAD(+) + 4 H(+)(out)</text>
        <dbReference type="Rhea" id="RHEA:29091"/>
        <dbReference type="Rhea" id="RHEA-COMP:9565"/>
        <dbReference type="Rhea" id="RHEA-COMP:9566"/>
        <dbReference type="ChEBI" id="CHEBI:15378"/>
        <dbReference type="ChEBI" id="CHEBI:16389"/>
        <dbReference type="ChEBI" id="CHEBI:17976"/>
        <dbReference type="ChEBI" id="CHEBI:57540"/>
        <dbReference type="ChEBI" id="CHEBI:57945"/>
        <dbReference type="EC" id="7.1.1.2"/>
    </reaction>
</comment>
<evidence type="ECO:0000256" key="4">
    <source>
        <dbReference type="ARBA" id="ARBA00021095"/>
    </source>
</evidence>
<keyword evidence="8 15" id="KW-1278">Translocase</keyword>
<comment type="similarity">
    <text evidence="2 15">Belongs to the complex I subunit 6 family.</text>
</comment>
<keyword evidence="10 15" id="KW-1133">Transmembrane helix</keyword>
<feature type="signal peptide" evidence="16">
    <location>
        <begin position="1"/>
        <end position="21"/>
    </location>
</feature>
<keyword evidence="9 15" id="KW-0249">Electron transport</keyword>
<keyword evidence="6 15" id="KW-0679">Respiratory chain</keyword>
<dbReference type="EC" id="7.1.1.2" evidence="3 15"/>
<evidence type="ECO:0000313" key="17">
    <source>
        <dbReference type="EMBL" id="BAP90268.1"/>
    </source>
</evidence>
<reference evidence="17" key="1">
    <citation type="journal article" date="2014" name="BMC Genomics">
        <title>Gene rearrangements in gekkonid mitochondrial genomes with shuffling, loss, and reassignment of tRNA genes.</title>
        <authorList>
            <person name="Kumazawa Y."/>
            <person name="Miura S."/>
            <person name="Yamada C."/>
            <person name="Hashiguchi Y."/>
        </authorList>
    </citation>
    <scope>NUCLEOTIDE SEQUENCE</scope>
    <source>
        <strain evidence="17">Ttris1</strain>
        <tissue evidence="17">Muscle tissue</tissue>
    </source>
</reference>
<proteinExistence type="inferred from homology"/>
<keyword evidence="5 15" id="KW-0813">Transport</keyword>
<dbReference type="Gene3D" id="1.20.120.1200">
    <property type="entry name" value="NADH-ubiquinone/plastoquinone oxidoreductase chain 6, subunit NuoJ"/>
    <property type="match status" value="1"/>
</dbReference>
<evidence type="ECO:0000256" key="2">
    <source>
        <dbReference type="ARBA" id="ARBA00005698"/>
    </source>
</evidence>
<keyword evidence="12 15" id="KW-0496">Mitochondrion</keyword>
<dbReference type="InterPro" id="IPR050269">
    <property type="entry name" value="ComplexI_Subunit6"/>
</dbReference>
<dbReference type="InterPro" id="IPR001457">
    <property type="entry name" value="NADH_UbQ/plastoQ_OxRdtase_su6"/>
</dbReference>
<feature type="transmembrane region" description="Helical" evidence="15">
    <location>
        <begin position="30"/>
        <end position="46"/>
    </location>
</feature>
<keyword evidence="11 15" id="KW-0520">NAD</keyword>
<feature type="transmembrane region" description="Helical" evidence="15">
    <location>
        <begin position="53"/>
        <end position="75"/>
    </location>
</feature>
<dbReference type="InterPro" id="IPR042106">
    <property type="entry name" value="Nuo/plastoQ_OxRdtase_6_NuoJ"/>
</dbReference>
<keyword evidence="13 15" id="KW-0472">Membrane</keyword>
<evidence type="ECO:0000256" key="6">
    <source>
        <dbReference type="ARBA" id="ARBA00022660"/>
    </source>
</evidence>
<comment type="function">
    <text evidence="15">Core subunit of the mitochondrial membrane respiratory chain NADH dehydrogenase (Complex I) which catalyzes electron transfer from NADH through the respiratory chain, using ubiquinone as an electron acceptor. Essential for the catalytic activity and assembly of complex I.</text>
</comment>
<evidence type="ECO:0000256" key="14">
    <source>
        <dbReference type="ARBA" id="ARBA00049551"/>
    </source>
</evidence>
<organism evidence="17">
    <name type="scientific">Tropiocolotes tripolitanus</name>
    <dbReference type="NCBI Taxonomy" id="930273"/>
    <lineage>
        <taxon>Eukaryota</taxon>
        <taxon>Metazoa</taxon>
        <taxon>Chordata</taxon>
        <taxon>Craniata</taxon>
        <taxon>Vertebrata</taxon>
        <taxon>Euteleostomi</taxon>
        <taxon>Lepidosauria</taxon>
        <taxon>Squamata</taxon>
        <taxon>Bifurcata</taxon>
        <taxon>Gekkota</taxon>
        <taxon>Gekkonidae</taxon>
        <taxon>Gekkoninae</taxon>
        <taxon>Tropiocolotes</taxon>
    </lineage>
</organism>
<geneLocation type="mitochondrion" evidence="17"/>
<protein>
    <recommendedName>
        <fullName evidence="4 15">NADH-ubiquinone oxidoreductase chain 6</fullName>
        <ecNumber evidence="3 15">7.1.1.2</ecNumber>
    </recommendedName>
</protein>
<evidence type="ECO:0000256" key="16">
    <source>
        <dbReference type="SAM" id="SignalP"/>
    </source>
</evidence>
<evidence type="ECO:0000256" key="1">
    <source>
        <dbReference type="ARBA" id="ARBA00004225"/>
    </source>
</evidence>
<dbReference type="PANTHER" id="PTHR11435">
    <property type="entry name" value="NADH UBIQUINONE OXIDOREDUCTASE SUBUNIT ND6"/>
    <property type="match status" value="1"/>
</dbReference>
<evidence type="ECO:0000256" key="8">
    <source>
        <dbReference type="ARBA" id="ARBA00022967"/>
    </source>
</evidence>
<evidence type="ECO:0000256" key="13">
    <source>
        <dbReference type="ARBA" id="ARBA00023136"/>
    </source>
</evidence>
<evidence type="ECO:0000256" key="10">
    <source>
        <dbReference type="ARBA" id="ARBA00022989"/>
    </source>
</evidence>
<dbReference type="GO" id="GO:0031966">
    <property type="term" value="C:mitochondrial membrane"/>
    <property type="evidence" value="ECO:0007669"/>
    <property type="project" value="UniProtKB-SubCell"/>
</dbReference>